<evidence type="ECO:0000313" key="2">
    <source>
        <dbReference type="Proteomes" id="UP000076842"/>
    </source>
</evidence>
<protein>
    <submittedName>
        <fullName evidence="1">Uncharacterized protein</fullName>
    </submittedName>
</protein>
<accession>A0A165DDB4</accession>
<evidence type="ECO:0000313" key="1">
    <source>
        <dbReference type="EMBL" id="KZT52565.1"/>
    </source>
</evidence>
<name>A0A165DDB4_9BASI</name>
<organism evidence="1 2">
    <name type="scientific">Calocera cornea HHB12733</name>
    <dbReference type="NCBI Taxonomy" id="1353952"/>
    <lineage>
        <taxon>Eukaryota</taxon>
        <taxon>Fungi</taxon>
        <taxon>Dikarya</taxon>
        <taxon>Basidiomycota</taxon>
        <taxon>Agaricomycotina</taxon>
        <taxon>Dacrymycetes</taxon>
        <taxon>Dacrymycetales</taxon>
        <taxon>Dacrymycetaceae</taxon>
        <taxon>Calocera</taxon>
    </lineage>
</organism>
<sequence length="100" mass="11398">MIRHRRSLRFRGESRNRALFCPNALRYSMLAYRLLACLPWMRASAGGSSLIPTLILPSWVRRMAKVVRLVPRCAEEPMKPLFSLVTARQRMGAAGGQRGR</sequence>
<proteinExistence type="predicted"/>
<dbReference type="AlphaFoldDB" id="A0A165DDB4"/>
<reference evidence="1 2" key="1">
    <citation type="journal article" date="2016" name="Mol. Biol. Evol.">
        <title>Comparative Genomics of Early-Diverging Mushroom-Forming Fungi Provides Insights into the Origins of Lignocellulose Decay Capabilities.</title>
        <authorList>
            <person name="Nagy L.G."/>
            <person name="Riley R."/>
            <person name="Tritt A."/>
            <person name="Adam C."/>
            <person name="Daum C."/>
            <person name="Floudas D."/>
            <person name="Sun H."/>
            <person name="Yadav J.S."/>
            <person name="Pangilinan J."/>
            <person name="Larsson K.H."/>
            <person name="Matsuura K."/>
            <person name="Barry K."/>
            <person name="Labutti K."/>
            <person name="Kuo R."/>
            <person name="Ohm R.A."/>
            <person name="Bhattacharya S.S."/>
            <person name="Shirouzu T."/>
            <person name="Yoshinaga Y."/>
            <person name="Martin F.M."/>
            <person name="Grigoriev I.V."/>
            <person name="Hibbett D.S."/>
        </authorList>
    </citation>
    <scope>NUCLEOTIDE SEQUENCE [LARGE SCALE GENOMIC DNA]</scope>
    <source>
        <strain evidence="1 2">HHB12733</strain>
    </source>
</reference>
<keyword evidence="2" id="KW-1185">Reference proteome</keyword>
<dbReference type="InParanoid" id="A0A165DDB4"/>
<gene>
    <name evidence="1" type="ORF">CALCODRAFT_82528</name>
</gene>
<dbReference type="Proteomes" id="UP000076842">
    <property type="component" value="Unassembled WGS sequence"/>
</dbReference>
<dbReference type="EMBL" id="KV424062">
    <property type="protein sequence ID" value="KZT52565.1"/>
    <property type="molecule type" value="Genomic_DNA"/>
</dbReference>